<sequence length="172" mass="20008">MNSLVASLKADEAVNWFQKRLNYAVNYGLSSEECNMFDIFITSTLAEVDIKKQIINIVLPKFFDNLISRKVNKSNALDTFTTKTLSECFNKDNIVFKVTKYLALYLQCGGREQQCIHHVEAWTCQFNDYLYSANYFLNQFYTNVNFFCGTDVTDNYEGKFNVSILNYLNLHK</sequence>
<dbReference type="AlphaFoldDB" id="A0AAV0X5A5"/>
<comment type="caution">
    <text evidence="1">The sequence shown here is derived from an EMBL/GenBank/DDBJ whole genome shotgun (WGS) entry which is preliminary data.</text>
</comment>
<name>A0AAV0X5A5_9HEMI</name>
<proteinExistence type="predicted"/>
<accession>A0AAV0X5A5</accession>
<keyword evidence="2" id="KW-1185">Reference proteome</keyword>
<protein>
    <submittedName>
        <fullName evidence="1">Uncharacterized protein</fullName>
    </submittedName>
</protein>
<evidence type="ECO:0000313" key="2">
    <source>
        <dbReference type="Proteomes" id="UP001160148"/>
    </source>
</evidence>
<dbReference type="EMBL" id="CARXXK010000003">
    <property type="protein sequence ID" value="CAI6363307.1"/>
    <property type="molecule type" value="Genomic_DNA"/>
</dbReference>
<organism evidence="1 2">
    <name type="scientific">Macrosiphum euphorbiae</name>
    <name type="common">potato aphid</name>
    <dbReference type="NCBI Taxonomy" id="13131"/>
    <lineage>
        <taxon>Eukaryota</taxon>
        <taxon>Metazoa</taxon>
        <taxon>Ecdysozoa</taxon>
        <taxon>Arthropoda</taxon>
        <taxon>Hexapoda</taxon>
        <taxon>Insecta</taxon>
        <taxon>Pterygota</taxon>
        <taxon>Neoptera</taxon>
        <taxon>Paraneoptera</taxon>
        <taxon>Hemiptera</taxon>
        <taxon>Sternorrhyncha</taxon>
        <taxon>Aphidomorpha</taxon>
        <taxon>Aphidoidea</taxon>
        <taxon>Aphididae</taxon>
        <taxon>Macrosiphini</taxon>
        <taxon>Macrosiphum</taxon>
    </lineage>
</organism>
<evidence type="ECO:0000313" key="1">
    <source>
        <dbReference type="EMBL" id="CAI6363307.1"/>
    </source>
</evidence>
<reference evidence="1 2" key="1">
    <citation type="submission" date="2023-01" db="EMBL/GenBank/DDBJ databases">
        <authorList>
            <person name="Whitehead M."/>
        </authorList>
    </citation>
    <scope>NUCLEOTIDE SEQUENCE [LARGE SCALE GENOMIC DNA]</scope>
</reference>
<dbReference type="Proteomes" id="UP001160148">
    <property type="component" value="Unassembled WGS sequence"/>
</dbReference>
<gene>
    <name evidence="1" type="ORF">MEUPH1_LOCUS18273</name>
</gene>